<protein>
    <submittedName>
        <fullName evidence="1">Uncharacterized protein</fullName>
    </submittedName>
</protein>
<evidence type="ECO:0000313" key="1">
    <source>
        <dbReference type="EMBL" id="KKL76997.1"/>
    </source>
</evidence>
<gene>
    <name evidence="1" type="ORF">LCGC14_2039310</name>
</gene>
<accession>A0A0F9HPE9</accession>
<dbReference type="AlphaFoldDB" id="A0A0F9HPE9"/>
<comment type="caution">
    <text evidence="1">The sequence shown here is derived from an EMBL/GenBank/DDBJ whole genome shotgun (WGS) entry which is preliminary data.</text>
</comment>
<dbReference type="EMBL" id="LAZR01023883">
    <property type="protein sequence ID" value="KKL76997.1"/>
    <property type="molecule type" value="Genomic_DNA"/>
</dbReference>
<organism evidence="1">
    <name type="scientific">marine sediment metagenome</name>
    <dbReference type="NCBI Taxonomy" id="412755"/>
    <lineage>
        <taxon>unclassified sequences</taxon>
        <taxon>metagenomes</taxon>
        <taxon>ecological metagenomes</taxon>
    </lineage>
</organism>
<reference evidence="1" key="1">
    <citation type="journal article" date="2015" name="Nature">
        <title>Complex archaea that bridge the gap between prokaryotes and eukaryotes.</title>
        <authorList>
            <person name="Spang A."/>
            <person name="Saw J.H."/>
            <person name="Jorgensen S.L."/>
            <person name="Zaremba-Niedzwiedzka K."/>
            <person name="Martijn J."/>
            <person name="Lind A.E."/>
            <person name="van Eijk R."/>
            <person name="Schleper C."/>
            <person name="Guy L."/>
            <person name="Ettema T.J."/>
        </authorList>
    </citation>
    <scope>NUCLEOTIDE SEQUENCE</scope>
</reference>
<name>A0A0F9HPE9_9ZZZZ</name>
<proteinExistence type="predicted"/>
<sequence>MAWFRRFVFLFAGRNYLLEFVCGLGRRGGDGGAD</sequence>